<evidence type="ECO:0000256" key="3">
    <source>
        <dbReference type="ARBA" id="ARBA00022448"/>
    </source>
</evidence>
<reference evidence="12 13" key="1">
    <citation type="journal article" date="2018" name="Nat. Genet.">
        <title>The Rosa genome provides new insights in the design of modern roses.</title>
        <authorList>
            <person name="Bendahmane M."/>
        </authorList>
    </citation>
    <scope>NUCLEOTIDE SEQUENCE [LARGE SCALE GENOMIC DNA]</scope>
    <source>
        <strain evidence="13">cv. Old Blush</strain>
    </source>
</reference>
<evidence type="ECO:0000256" key="5">
    <source>
        <dbReference type="ARBA" id="ARBA00022737"/>
    </source>
</evidence>
<dbReference type="PROSITE" id="PS50893">
    <property type="entry name" value="ABC_TRANSPORTER_2"/>
    <property type="match status" value="2"/>
</dbReference>
<keyword evidence="3" id="KW-0813">Transport</keyword>
<evidence type="ECO:0000259" key="11">
    <source>
        <dbReference type="PROSITE" id="PS50893"/>
    </source>
</evidence>
<dbReference type="CDD" id="cd03232">
    <property type="entry name" value="ABCG_PDR_domain2"/>
    <property type="match status" value="1"/>
</dbReference>
<dbReference type="InterPro" id="IPR003439">
    <property type="entry name" value="ABC_transporter-like_ATP-bd"/>
</dbReference>
<evidence type="ECO:0000256" key="9">
    <source>
        <dbReference type="ARBA" id="ARBA00023136"/>
    </source>
</evidence>
<feature type="transmembrane region" description="Helical" evidence="10">
    <location>
        <begin position="710"/>
        <end position="730"/>
    </location>
</feature>
<dbReference type="Pfam" id="PF01061">
    <property type="entry name" value="ABC2_membrane"/>
    <property type="match status" value="2"/>
</dbReference>
<dbReference type="Pfam" id="PF19055">
    <property type="entry name" value="ABC2_membrane_7"/>
    <property type="match status" value="1"/>
</dbReference>
<dbReference type="GO" id="GO:0005524">
    <property type="term" value="F:ATP binding"/>
    <property type="evidence" value="ECO:0007669"/>
    <property type="project" value="UniProtKB-KW"/>
</dbReference>
<dbReference type="Gene3D" id="3.40.50.300">
    <property type="entry name" value="P-loop containing nucleotide triphosphate hydrolases"/>
    <property type="match status" value="2"/>
</dbReference>
<evidence type="ECO:0000256" key="4">
    <source>
        <dbReference type="ARBA" id="ARBA00022692"/>
    </source>
</evidence>
<dbReference type="OMA" id="HKCESHK"/>
<proteinExistence type="inferred from homology"/>
<feature type="domain" description="ABC transporter" evidence="11">
    <location>
        <begin position="789"/>
        <end position="1042"/>
    </location>
</feature>
<evidence type="ECO:0000256" key="1">
    <source>
        <dbReference type="ARBA" id="ARBA00004141"/>
    </source>
</evidence>
<feature type="transmembrane region" description="Helical" evidence="10">
    <location>
        <begin position="750"/>
        <end position="774"/>
    </location>
</feature>
<dbReference type="GO" id="GO:0005886">
    <property type="term" value="C:plasma membrane"/>
    <property type="evidence" value="ECO:0007669"/>
    <property type="project" value="UniProtKB-ARBA"/>
</dbReference>
<evidence type="ECO:0000256" key="2">
    <source>
        <dbReference type="ARBA" id="ARBA00006012"/>
    </source>
</evidence>
<dbReference type="FunFam" id="3.40.50.300:FF:000179">
    <property type="entry name" value="ABC transporter G family member 34"/>
    <property type="match status" value="1"/>
</dbReference>
<feature type="transmembrane region" description="Helical" evidence="10">
    <location>
        <begin position="1172"/>
        <end position="1195"/>
    </location>
</feature>
<dbReference type="FunFam" id="3.40.50.300:FF:000157">
    <property type="entry name" value="ABC transporter G family member 34"/>
    <property type="match status" value="1"/>
</dbReference>
<evidence type="ECO:0000256" key="8">
    <source>
        <dbReference type="ARBA" id="ARBA00022989"/>
    </source>
</evidence>
<keyword evidence="5" id="KW-0677">Repeat</keyword>
<dbReference type="Proteomes" id="UP000238479">
    <property type="component" value="Chromosome 2"/>
</dbReference>
<sequence length="1313" mass="149261">MDLAAEIGRSVRTSFHQHASSFRITSDVRSMKENDDDEVELQWAAIERLPTFERIQTSLSSYDKEEDDHEGKTKRVVDVTKLGALERRVFIDYLLKDIEGDNQRLLQKLKERIDRVGLQLPTVEVRYQNLFVEAECEVVQGKPLPTLWNTLKSFLSVMTQIFGCKSQAYKLEILKQVSGIIKPSRMTLLLGPPSCGKTTLLQALAGKLNHSLKVQGEITYNGYKMNEFVPQKTSAYISQYDLHISEMTVREALDFSSRCQGIGSRADIMKEVARRENQAGIVPEPDIDAYMKILGLDICADTIVGDAMQRGISGGQKKRLTTGEMMIGPARAFFMDEISTGLDSSTTFQIVTCLQQLTHVTESTILVSLLQPTPETFHLFDDIILMAEGKVVYHGPSDNVVEFFQECGFRSPPRKGISDFLQEARVLVVSQKDQAKYWSHKDQPYRYVSVDKFVNMFKDFHVGKKLEEELCKPFDQSECHKHALSFNIYSLRKWELFKACLSREWILMKRNSFVHVFKSAQLVVIALITMTIFSRTWMKIDETHAKYYMSSLFYALLRLLCIGIAEISMTASRLAVFYKQRDFYFYPAWAYSLPAAILKIPFSLLDAFLWTALTYYVIGYSPEPERFFRQFILLFLVHQVAISLFRLIASLVRNPSVAGTVASLPAWLAWGFWVSPLAFAELGASINEFHAPRWQKVMQDFSFSLNEIRLMYLNMLSVHINAPFFLQVLSSNVTIGQQALINHGLNFSDYFYWISIGALLGFWMFFNLGFTCILSYSKCMVLPFEPISISFEKLHYFIDTPQKLREQGFPPNRLQLLQDITGSFRPAILTALMGVSGAGKTTLMDVLSGRKTGGIIEGDIRIGGFPKVQETYARISGYCEQSDIHSPELTVEESVAYSAWLRLPSQIDRNTRAEFVQEVLQMIELDEIKDELVGIPGGSGISTEQRKRLTIAVELVSNPSIIFMDEPTSGLDARAAAIIMRVVKNIVSTGRTIVCTIHQPSIDIFEAFDELILMKRGGQIIYCGELGQDSSKLIQYFEGISGVPKIKDNYNPATWMLEVTSPSAEAKLALDFAQLYRESHLCQNGEQEFFSILGSIFILQQCMGIGNCSSVLPFVTSERNVVYRERFAGMYSSWAYSFSQVIIELPYILLQAVIFSTITYPTIGFHWSLYKVFWYVYAMFCTLLYFTYFGILVASATPTFQVASVLASFCYTMFNLFSGFLIPQPNIPKWWVWGYWICPLSWSLKGILISQYGDLNKEIVLRGEEKTISSFLESIYGYSYDDLGIVGTVLLAYPLVFAFAFALATEKLNFQRR</sequence>
<protein>
    <submittedName>
        <fullName evidence="12">Putative iron-chelate-transporting ATPase</fullName>
        <ecNumber evidence="12">3.6.3.34</ecNumber>
    </submittedName>
</protein>
<feature type="transmembrane region" description="Helical" evidence="10">
    <location>
        <begin position="596"/>
        <end position="619"/>
    </location>
</feature>
<feature type="transmembrane region" description="Helical" evidence="10">
    <location>
        <begin position="1134"/>
        <end position="1160"/>
    </location>
</feature>
<evidence type="ECO:0000256" key="10">
    <source>
        <dbReference type="SAM" id="Phobius"/>
    </source>
</evidence>
<keyword evidence="9 10" id="KW-0472">Membrane</keyword>
<dbReference type="PANTHER" id="PTHR19241">
    <property type="entry name" value="ATP-BINDING CASSETTE TRANSPORTER"/>
    <property type="match status" value="1"/>
</dbReference>
<dbReference type="GO" id="GO:0016887">
    <property type="term" value="F:ATP hydrolysis activity"/>
    <property type="evidence" value="ECO:0007669"/>
    <property type="project" value="InterPro"/>
</dbReference>
<dbReference type="InterPro" id="IPR034001">
    <property type="entry name" value="ABCG_PDR_1"/>
</dbReference>
<accession>A0A2P6S4V4</accession>
<dbReference type="EC" id="3.6.3.34" evidence="12"/>
<evidence type="ECO:0000313" key="13">
    <source>
        <dbReference type="Proteomes" id="UP000238479"/>
    </source>
</evidence>
<dbReference type="SUPFAM" id="SSF52540">
    <property type="entry name" value="P-loop containing nucleoside triphosphate hydrolases"/>
    <property type="match status" value="2"/>
</dbReference>
<evidence type="ECO:0000256" key="6">
    <source>
        <dbReference type="ARBA" id="ARBA00022741"/>
    </source>
</evidence>
<feature type="transmembrane region" description="Helical" evidence="10">
    <location>
        <begin position="664"/>
        <end position="689"/>
    </location>
</feature>
<keyword evidence="12" id="KW-0378">Hydrolase</keyword>
<dbReference type="InterPro" id="IPR034003">
    <property type="entry name" value="ABCG_PDR_2"/>
</dbReference>
<keyword evidence="4 10" id="KW-0812">Transmembrane</keyword>
<feature type="transmembrane region" description="Helical" evidence="10">
    <location>
        <begin position="553"/>
        <end position="576"/>
    </location>
</feature>
<comment type="similarity">
    <text evidence="2">Belongs to the ABC transporter superfamily. ABCG family. PDR (TC 3.A.1.205) subfamily.</text>
</comment>
<dbReference type="GO" id="GO:0140359">
    <property type="term" value="F:ABC-type transporter activity"/>
    <property type="evidence" value="ECO:0007669"/>
    <property type="project" value="InterPro"/>
</dbReference>
<dbReference type="InterPro" id="IPR013525">
    <property type="entry name" value="ABC2_TM"/>
</dbReference>
<feature type="transmembrane region" description="Helical" evidence="10">
    <location>
        <begin position="513"/>
        <end position="533"/>
    </location>
</feature>
<dbReference type="Gramene" id="PRQ53692">
    <property type="protein sequence ID" value="PRQ53692"/>
    <property type="gene ID" value="RchiOBHm_Chr2g0169331"/>
</dbReference>
<feature type="transmembrane region" description="Helical" evidence="10">
    <location>
        <begin position="1283"/>
        <end position="1304"/>
    </location>
</feature>
<feature type="transmembrane region" description="Helical" evidence="10">
    <location>
        <begin position="1202"/>
        <end position="1222"/>
    </location>
</feature>
<comment type="caution">
    <text evidence="12">The sequence shown here is derived from an EMBL/GenBank/DDBJ whole genome shotgun (WGS) entry which is preliminary data.</text>
</comment>
<comment type="subcellular location">
    <subcellularLocation>
        <location evidence="1">Membrane</location>
        <topology evidence="1">Multi-pass membrane protein</topology>
    </subcellularLocation>
</comment>
<dbReference type="InterPro" id="IPR043926">
    <property type="entry name" value="ABCG_dom"/>
</dbReference>
<dbReference type="EMBL" id="PDCK01000040">
    <property type="protein sequence ID" value="PRQ53692.1"/>
    <property type="molecule type" value="Genomic_DNA"/>
</dbReference>
<evidence type="ECO:0000256" key="7">
    <source>
        <dbReference type="ARBA" id="ARBA00022840"/>
    </source>
</evidence>
<keyword evidence="7" id="KW-0067">ATP-binding</keyword>
<keyword evidence="13" id="KW-1185">Reference proteome</keyword>
<dbReference type="InterPro" id="IPR013581">
    <property type="entry name" value="PDR_assoc"/>
</dbReference>
<feature type="domain" description="ABC transporter" evidence="11">
    <location>
        <begin position="155"/>
        <end position="413"/>
    </location>
</feature>
<organism evidence="12 13">
    <name type="scientific">Rosa chinensis</name>
    <name type="common">China rose</name>
    <dbReference type="NCBI Taxonomy" id="74649"/>
    <lineage>
        <taxon>Eukaryota</taxon>
        <taxon>Viridiplantae</taxon>
        <taxon>Streptophyta</taxon>
        <taxon>Embryophyta</taxon>
        <taxon>Tracheophyta</taxon>
        <taxon>Spermatophyta</taxon>
        <taxon>Magnoliopsida</taxon>
        <taxon>eudicotyledons</taxon>
        <taxon>Gunneridae</taxon>
        <taxon>Pentapetalae</taxon>
        <taxon>rosids</taxon>
        <taxon>fabids</taxon>
        <taxon>Rosales</taxon>
        <taxon>Rosaceae</taxon>
        <taxon>Rosoideae</taxon>
        <taxon>Rosoideae incertae sedis</taxon>
        <taxon>Rosa</taxon>
    </lineage>
</organism>
<dbReference type="InterPro" id="IPR027417">
    <property type="entry name" value="P-loop_NTPase"/>
</dbReference>
<gene>
    <name evidence="12" type="ORF">RchiOBHm_Chr2g0169331</name>
</gene>
<dbReference type="Pfam" id="PF08370">
    <property type="entry name" value="PDR_assoc"/>
    <property type="match status" value="1"/>
</dbReference>
<keyword evidence="6" id="KW-0547">Nucleotide-binding</keyword>
<dbReference type="SMART" id="SM00382">
    <property type="entry name" value="AAA"/>
    <property type="match status" value="2"/>
</dbReference>
<dbReference type="Pfam" id="PF00005">
    <property type="entry name" value="ABC_tran"/>
    <property type="match status" value="2"/>
</dbReference>
<name>A0A2P6S4V4_ROSCH</name>
<keyword evidence="8 10" id="KW-1133">Transmembrane helix</keyword>
<evidence type="ECO:0000313" key="12">
    <source>
        <dbReference type="EMBL" id="PRQ53692.1"/>
    </source>
</evidence>
<dbReference type="CDD" id="cd03233">
    <property type="entry name" value="ABCG_PDR_domain1"/>
    <property type="match status" value="1"/>
</dbReference>
<dbReference type="InterPro" id="IPR003593">
    <property type="entry name" value="AAA+_ATPase"/>
</dbReference>
<feature type="transmembrane region" description="Helical" evidence="10">
    <location>
        <begin position="631"/>
        <end position="652"/>
    </location>
</feature>